<name>W9AZH4_MYCCO</name>
<evidence type="ECO:0000256" key="1">
    <source>
        <dbReference type="ARBA" id="ARBA00001974"/>
    </source>
</evidence>
<dbReference type="InterPro" id="IPR002938">
    <property type="entry name" value="FAD-bd"/>
</dbReference>
<keyword evidence="4" id="KW-0274">FAD</keyword>
<evidence type="ECO:0000256" key="2">
    <source>
        <dbReference type="ARBA" id="ARBA00007801"/>
    </source>
</evidence>
<dbReference type="InterPro" id="IPR036188">
    <property type="entry name" value="FAD/NAD-bd_sf"/>
</dbReference>
<dbReference type="Proteomes" id="UP000028870">
    <property type="component" value="Unassembled WGS sequence"/>
</dbReference>
<dbReference type="Pfam" id="PF01494">
    <property type="entry name" value="FAD_binding_3"/>
    <property type="match status" value="1"/>
</dbReference>
<dbReference type="Gene3D" id="3.30.70.2450">
    <property type="match status" value="1"/>
</dbReference>
<dbReference type="SUPFAM" id="SSF51905">
    <property type="entry name" value="FAD/NAD(P)-binding domain"/>
    <property type="match status" value="1"/>
</dbReference>
<sequence length="537" mass="56974">MTTTTPSTSSTTDVLIVGAGPTGSALAIDLARRGISVRIIDKATHGFAGSRAKGLQPRTLEVLYDLGALPDITAGGSLYPPMGLHLGPVTVPLRMMAKGQRGPDVPFPDTWLIPQSRTNQALHDLLEKHGVRVELGSELADFSDSGTSVIAHIVSPRGLEEVTARYVVGADGGSSAVRKQAGIEFTGSTDDADRTLIIDAPVAGKLSRKYWHIWPGLGGRFIGACPLPHSDLFQWMIRLAPDEEAPSGIDAINARIQSHTRDKHLSITSISWESVFRPNIRLAARYRHGRVLLAGDAAHVHPPAGAQGLNTGIGDAYNLGWKLAQVLAGAPESLLDTYEQERRPIAAGVLGLSTKKYEGIGKLDPSSYRRGSDEKQLTLTYRGGPLAPSAADHTATLRVGDRAPDADLLSRDGDRVRLFDAYRGTHFTAIAYGPHAATSLAALRWPATGAPLQRLNIDAGTTGTSVDPREEGPATDDLIDASGGFRKAYGVSGDVLLLIRPDGYIGHIARHDLTRSTQAVIDTLTPAAEGAAAAPPY</sequence>
<dbReference type="PRINTS" id="PR00420">
    <property type="entry name" value="RNGMNOXGNASE"/>
</dbReference>
<dbReference type="InterPro" id="IPR050641">
    <property type="entry name" value="RIFMO-like"/>
</dbReference>
<dbReference type="PANTHER" id="PTHR43004:SF19">
    <property type="entry name" value="BINDING MONOOXYGENASE, PUTATIVE (JCVI)-RELATED"/>
    <property type="match status" value="1"/>
</dbReference>
<keyword evidence="7" id="KW-1185">Reference proteome</keyword>
<evidence type="ECO:0000256" key="3">
    <source>
        <dbReference type="ARBA" id="ARBA00022630"/>
    </source>
</evidence>
<evidence type="ECO:0000259" key="5">
    <source>
        <dbReference type="Pfam" id="PF01494"/>
    </source>
</evidence>
<dbReference type="AlphaFoldDB" id="W9AZH4"/>
<dbReference type="Gene3D" id="3.40.30.120">
    <property type="match status" value="1"/>
</dbReference>
<comment type="cofactor">
    <cofactor evidence="1">
        <name>FAD</name>
        <dbReference type="ChEBI" id="CHEBI:57692"/>
    </cofactor>
</comment>
<keyword evidence="6" id="KW-0560">Oxidoreductase</keyword>
<protein>
    <submittedName>
        <fullName evidence="6">FAD-binding monooxygenase</fullName>
    </submittedName>
</protein>
<dbReference type="OrthoDB" id="8670884at2"/>
<dbReference type="Gene3D" id="3.50.50.60">
    <property type="entry name" value="FAD/NAD(P)-binding domain"/>
    <property type="match status" value="1"/>
</dbReference>
<dbReference type="STRING" id="258533.BN977_03146"/>
<dbReference type="GO" id="GO:0016709">
    <property type="term" value="F:oxidoreductase activity, acting on paired donors, with incorporation or reduction of molecular oxygen, NAD(P)H as one donor, and incorporation of one atom of oxygen"/>
    <property type="evidence" value="ECO:0007669"/>
    <property type="project" value="UniProtKB-ARBA"/>
</dbReference>
<keyword evidence="3" id="KW-0285">Flavoprotein</keyword>
<reference evidence="6" key="1">
    <citation type="submission" date="2014-03" db="EMBL/GenBank/DDBJ databases">
        <title>Draft Genome Sequence of Mycobacterium cosmeticum DSM 44829.</title>
        <authorList>
            <person name="Croce O."/>
            <person name="Robert C."/>
            <person name="Raoult D."/>
            <person name="Drancourt M."/>
        </authorList>
    </citation>
    <scope>NUCLEOTIDE SEQUENCE [LARGE SCALE GENOMIC DNA]</scope>
    <source>
        <strain evidence="6">DSM 44829</strain>
    </source>
</reference>
<dbReference type="InterPro" id="IPR036249">
    <property type="entry name" value="Thioredoxin-like_sf"/>
</dbReference>
<evidence type="ECO:0000256" key="4">
    <source>
        <dbReference type="ARBA" id="ARBA00022827"/>
    </source>
</evidence>
<comment type="similarity">
    <text evidence="2">Belongs to the PheA/TfdB FAD monooxygenase family.</text>
</comment>
<organism evidence="6 7">
    <name type="scientific">Mycolicibacterium cosmeticum</name>
    <dbReference type="NCBI Taxonomy" id="258533"/>
    <lineage>
        <taxon>Bacteria</taxon>
        <taxon>Bacillati</taxon>
        <taxon>Actinomycetota</taxon>
        <taxon>Actinomycetes</taxon>
        <taxon>Mycobacteriales</taxon>
        <taxon>Mycobacteriaceae</taxon>
        <taxon>Mycolicibacterium</taxon>
    </lineage>
</organism>
<dbReference type="eggNOG" id="COG0654">
    <property type="taxonomic scope" value="Bacteria"/>
</dbReference>
<evidence type="ECO:0000313" key="6">
    <source>
        <dbReference type="EMBL" id="CDO08327.1"/>
    </source>
</evidence>
<accession>W9AZH4</accession>
<comment type="caution">
    <text evidence="6">The sequence shown here is derived from an EMBL/GenBank/DDBJ whole genome shotgun (WGS) entry which is preliminary data.</text>
</comment>
<dbReference type="SUPFAM" id="SSF52833">
    <property type="entry name" value="Thioredoxin-like"/>
    <property type="match status" value="1"/>
</dbReference>
<dbReference type="NCBIfam" id="NF004832">
    <property type="entry name" value="PRK06184.1"/>
    <property type="match status" value="1"/>
</dbReference>
<dbReference type="EMBL" id="CCBB010000002">
    <property type="protein sequence ID" value="CDO08327.1"/>
    <property type="molecule type" value="Genomic_DNA"/>
</dbReference>
<dbReference type="GO" id="GO:0071949">
    <property type="term" value="F:FAD binding"/>
    <property type="evidence" value="ECO:0007669"/>
    <property type="project" value="InterPro"/>
</dbReference>
<evidence type="ECO:0000313" key="7">
    <source>
        <dbReference type="Proteomes" id="UP000028870"/>
    </source>
</evidence>
<dbReference type="RefSeq" id="WP_024451810.1">
    <property type="nucleotide sequence ID" value="NZ_CCBB010000002.1"/>
</dbReference>
<dbReference type="PANTHER" id="PTHR43004">
    <property type="entry name" value="TRK SYSTEM POTASSIUM UPTAKE PROTEIN"/>
    <property type="match status" value="1"/>
</dbReference>
<reference evidence="6" key="2">
    <citation type="submission" date="2014-03" db="EMBL/GenBank/DDBJ databases">
        <authorList>
            <person name="Urmite Genomes"/>
        </authorList>
    </citation>
    <scope>NUCLEOTIDE SEQUENCE</scope>
    <source>
        <strain evidence="6">DSM 44829</strain>
    </source>
</reference>
<feature type="domain" description="FAD-binding" evidence="5">
    <location>
        <begin position="12"/>
        <end position="350"/>
    </location>
</feature>
<gene>
    <name evidence="6" type="ORF">BN977_03146</name>
</gene>
<proteinExistence type="inferred from homology"/>
<keyword evidence="6" id="KW-0503">Monooxygenase</keyword>